<keyword evidence="1" id="KW-1133">Transmembrane helix</keyword>
<reference evidence="2" key="1">
    <citation type="submission" date="2019-08" db="EMBL/GenBank/DDBJ databases">
        <authorList>
            <person name="Kucharzyk K."/>
            <person name="Murdoch R.W."/>
            <person name="Higgins S."/>
            <person name="Loffler F."/>
        </authorList>
    </citation>
    <scope>NUCLEOTIDE SEQUENCE</scope>
</reference>
<feature type="transmembrane region" description="Helical" evidence="1">
    <location>
        <begin position="6"/>
        <end position="25"/>
    </location>
</feature>
<evidence type="ECO:0000313" key="2">
    <source>
        <dbReference type="EMBL" id="MPM93830.1"/>
    </source>
</evidence>
<keyword evidence="1" id="KW-0812">Transmembrane</keyword>
<evidence type="ECO:0000256" key="1">
    <source>
        <dbReference type="SAM" id="Phobius"/>
    </source>
</evidence>
<dbReference type="AlphaFoldDB" id="A0A645DWE3"/>
<proteinExistence type="predicted"/>
<gene>
    <name evidence="2" type="ORF">SDC9_140972</name>
</gene>
<sequence length="58" mass="6362">MTTKKILTTAIVSVSIIPILLLNVIRLKIDYTPADADPFSSVCEIGRYTQLSGNSTMF</sequence>
<organism evidence="2">
    <name type="scientific">bioreactor metagenome</name>
    <dbReference type="NCBI Taxonomy" id="1076179"/>
    <lineage>
        <taxon>unclassified sequences</taxon>
        <taxon>metagenomes</taxon>
        <taxon>ecological metagenomes</taxon>
    </lineage>
</organism>
<dbReference type="EMBL" id="VSSQ01040553">
    <property type="protein sequence ID" value="MPM93830.1"/>
    <property type="molecule type" value="Genomic_DNA"/>
</dbReference>
<name>A0A645DWE3_9ZZZZ</name>
<protein>
    <submittedName>
        <fullName evidence="2">Uncharacterized protein</fullName>
    </submittedName>
</protein>
<comment type="caution">
    <text evidence="2">The sequence shown here is derived from an EMBL/GenBank/DDBJ whole genome shotgun (WGS) entry which is preliminary data.</text>
</comment>
<accession>A0A645DWE3</accession>
<keyword evidence="1" id="KW-0472">Membrane</keyword>